<evidence type="ECO:0000313" key="2">
    <source>
        <dbReference type="Proteomes" id="UP000315440"/>
    </source>
</evidence>
<name>A0A5C5ZRM6_9BACT</name>
<dbReference type="Proteomes" id="UP000315440">
    <property type="component" value="Unassembled WGS sequence"/>
</dbReference>
<dbReference type="Pfam" id="PF09720">
    <property type="entry name" value="Unstab_antitox"/>
    <property type="match status" value="1"/>
</dbReference>
<dbReference type="InterPro" id="IPR013406">
    <property type="entry name" value="CHP02574_addiction_mod"/>
</dbReference>
<dbReference type="OrthoDB" id="283972at2"/>
<dbReference type="NCBIfam" id="TIGR02574">
    <property type="entry name" value="stabl_TIGR02574"/>
    <property type="match status" value="1"/>
</dbReference>
<protein>
    <submittedName>
        <fullName evidence="1">Putative addiction module component</fullName>
    </submittedName>
</protein>
<reference evidence="1 2" key="1">
    <citation type="submission" date="2019-02" db="EMBL/GenBank/DDBJ databases">
        <title>Deep-cultivation of Planctomycetes and their phenomic and genomic characterization uncovers novel biology.</title>
        <authorList>
            <person name="Wiegand S."/>
            <person name="Jogler M."/>
            <person name="Boedeker C."/>
            <person name="Pinto D."/>
            <person name="Vollmers J."/>
            <person name="Rivas-Marin E."/>
            <person name="Kohn T."/>
            <person name="Peeters S.H."/>
            <person name="Heuer A."/>
            <person name="Rast P."/>
            <person name="Oberbeckmann S."/>
            <person name="Bunk B."/>
            <person name="Jeske O."/>
            <person name="Meyerdierks A."/>
            <person name="Storesund J.E."/>
            <person name="Kallscheuer N."/>
            <person name="Luecker S."/>
            <person name="Lage O.M."/>
            <person name="Pohl T."/>
            <person name="Merkel B.J."/>
            <person name="Hornburger P."/>
            <person name="Mueller R.-W."/>
            <person name="Bruemmer F."/>
            <person name="Labrenz M."/>
            <person name="Spormann A.M."/>
            <person name="Op Den Camp H."/>
            <person name="Overmann J."/>
            <person name="Amann R."/>
            <person name="Jetten M.S.M."/>
            <person name="Mascher T."/>
            <person name="Medema M.H."/>
            <person name="Devos D.P."/>
            <person name="Kaster A.-K."/>
            <person name="Ovreas L."/>
            <person name="Rohde M."/>
            <person name="Galperin M.Y."/>
            <person name="Jogler C."/>
        </authorList>
    </citation>
    <scope>NUCLEOTIDE SEQUENCE [LARGE SCALE GENOMIC DNA]</scope>
    <source>
        <strain evidence="1 2">Mal64</strain>
    </source>
</reference>
<gene>
    <name evidence="1" type="ORF">Mal64_03320</name>
</gene>
<dbReference type="RefSeq" id="WP_146396089.1">
    <property type="nucleotide sequence ID" value="NZ_SJPQ01000001.1"/>
</dbReference>
<dbReference type="AlphaFoldDB" id="A0A5C5ZRM6"/>
<comment type="caution">
    <text evidence="1">The sequence shown here is derived from an EMBL/GenBank/DDBJ whole genome shotgun (WGS) entry which is preliminary data.</text>
</comment>
<accession>A0A5C5ZRM6</accession>
<proteinExistence type="predicted"/>
<sequence length="82" mass="9124">MSISNDDLFSSALALPPDRRADLANRLLDSLAAARRPKLSDDEIAQEVQRRSAEMDSGEVIGIPWSEVRAELRSRISRKSES</sequence>
<evidence type="ECO:0000313" key="1">
    <source>
        <dbReference type="EMBL" id="TWT89950.1"/>
    </source>
</evidence>
<organism evidence="1 2">
    <name type="scientific">Pseudobythopirellula maris</name>
    <dbReference type="NCBI Taxonomy" id="2527991"/>
    <lineage>
        <taxon>Bacteria</taxon>
        <taxon>Pseudomonadati</taxon>
        <taxon>Planctomycetota</taxon>
        <taxon>Planctomycetia</taxon>
        <taxon>Pirellulales</taxon>
        <taxon>Lacipirellulaceae</taxon>
        <taxon>Pseudobythopirellula</taxon>
    </lineage>
</organism>
<keyword evidence="2" id="KW-1185">Reference proteome</keyword>
<dbReference type="EMBL" id="SJPQ01000001">
    <property type="protein sequence ID" value="TWT89950.1"/>
    <property type="molecule type" value="Genomic_DNA"/>
</dbReference>